<comment type="caution">
    <text evidence="3">The sequence shown here is derived from an EMBL/GenBank/DDBJ whole genome shotgun (WGS) entry which is preliminary data.</text>
</comment>
<dbReference type="Pfam" id="PF05117">
    <property type="entry name" value="DUF695"/>
    <property type="match status" value="1"/>
</dbReference>
<dbReference type="RefSeq" id="WP_186922750.1">
    <property type="nucleotide sequence ID" value="NZ_JACOFW010000009.1"/>
</dbReference>
<evidence type="ECO:0000256" key="1">
    <source>
        <dbReference type="SAM" id="SignalP"/>
    </source>
</evidence>
<keyword evidence="4" id="KW-1185">Reference proteome</keyword>
<gene>
    <name evidence="3" type="ORF">H8K52_09940</name>
</gene>
<dbReference type="Proteomes" id="UP000648257">
    <property type="component" value="Unassembled WGS sequence"/>
</dbReference>
<feature type="chain" id="PRO_5047012702" evidence="1">
    <location>
        <begin position="28"/>
        <end position="173"/>
    </location>
</feature>
<dbReference type="EMBL" id="JACOFW010000009">
    <property type="protein sequence ID" value="MBC3807663.1"/>
    <property type="molecule type" value="Genomic_DNA"/>
</dbReference>
<reference evidence="3 4" key="1">
    <citation type="submission" date="2020-08" db="EMBL/GenBank/DDBJ databases">
        <title>Novel species isolated from subtropical streams in China.</title>
        <authorList>
            <person name="Lu H."/>
        </authorList>
    </citation>
    <scope>NUCLEOTIDE SEQUENCE [LARGE SCALE GENOMIC DNA]</scope>
    <source>
        <strain evidence="3 4">KACC 16656</strain>
    </source>
</reference>
<evidence type="ECO:0000313" key="3">
    <source>
        <dbReference type="EMBL" id="MBC3807663.1"/>
    </source>
</evidence>
<feature type="signal peptide" evidence="1">
    <location>
        <begin position="1"/>
        <end position="27"/>
    </location>
</feature>
<dbReference type="InterPro" id="IPR016097">
    <property type="entry name" value="DUF695"/>
</dbReference>
<proteinExistence type="predicted"/>
<keyword evidence="1" id="KW-0732">Signal</keyword>
<feature type="domain" description="DUF695" evidence="2">
    <location>
        <begin position="59"/>
        <end position="165"/>
    </location>
</feature>
<protein>
    <submittedName>
        <fullName evidence="3">DUF695 domain-containing protein</fullName>
    </submittedName>
</protein>
<accession>A0ABR6X3Z9</accession>
<organism evidence="3 4">
    <name type="scientific">Undibacterium seohonense</name>
    <dbReference type="NCBI Taxonomy" id="1344950"/>
    <lineage>
        <taxon>Bacteria</taxon>
        <taxon>Pseudomonadati</taxon>
        <taxon>Pseudomonadota</taxon>
        <taxon>Betaproteobacteria</taxon>
        <taxon>Burkholderiales</taxon>
        <taxon>Oxalobacteraceae</taxon>
        <taxon>Undibacterium</taxon>
    </lineage>
</organism>
<evidence type="ECO:0000313" key="4">
    <source>
        <dbReference type="Proteomes" id="UP000648257"/>
    </source>
</evidence>
<name>A0ABR6X3Z9_9BURK</name>
<sequence>MSKPNVQFLRLMLIAAMFSFAVTQTYAQGQKLRTSSEHSWAIAEGKTETYPFQLRFRKIPASFPRAHYPIRINIFWKMNMPQKNGLASPADISLMHSFEDRLVATTESDGVAILTLVLTGRGEREFVFFVHSKQEFLKRLSNMPQEIARYPIEIHANETSSWDYYDNEMRNLK</sequence>
<evidence type="ECO:0000259" key="2">
    <source>
        <dbReference type="Pfam" id="PF05117"/>
    </source>
</evidence>